<proteinExistence type="predicted"/>
<dbReference type="EMBL" id="JBICCN010000007">
    <property type="protein sequence ID" value="KAL3104220.1"/>
    <property type="molecule type" value="Genomic_DNA"/>
</dbReference>
<protein>
    <recommendedName>
        <fullName evidence="4">Transposase</fullName>
    </recommendedName>
</protein>
<organism evidence="2 3">
    <name type="scientific">Heterodera schachtii</name>
    <name type="common">Sugarbeet cyst nematode worm</name>
    <name type="synonym">Tylenchus schachtii</name>
    <dbReference type="NCBI Taxonomy" id="97005"/>
    <lineage>
        <taxon>Eukaryota</taxon>
        <taxon>Metazoa</taxon>
        <taxon>Ecdysozoa</taxon>
        <taxon>Nematoda</taxon>
        <taxon>Chromadorea</taxon>
        <taxon>Rhabditida</taxon>
        <taxon>Tylenchina</taxon>
        <taxon>Tylenchomorpha</taxon>
        <taxon>Tylenchoidea</taxon>
        <taxon>Heteroderidae</taxon>
        <taxon>Heteroderinae</taxon>
        <taxon>Heterodera</taxon>
    </lineage>
</organism>
<dbReference type="Proteomes" id="UP001620645">
    <property type="component" value="Unassembled WGS sequence"/>
</dbReference>
<gene>
    <name evidence="2" type="ORF">niasHS_002247</name>
</gene>
<feature type="compositionally biased region" description="Polar residues" evidence="1">
    <location>
        <begin position="156"/>
        <end position="169"/>
    </location>
</feature>
<reference evidence="2 3" key="1">
    <citation type="submission" date="2024-10" db="EMBL/GenBank/DDBJ databases">
        <authorList>
            <person name="Kim D."/>
        </authorList>
    </citation>
    <scope>NUCLEOTIDE SEQUENCE [LARGE SCALE GENOMIC DNA]</scope>
    <source>
        <strain evidence="2">Taebaek</strain>
    </source>
</reference>
<sequence length="318" mass="36405">MDRKNKLTLPSKRNSRESPNCWPHFPRVVAEVVEDSVSNMKSKKVEEKMKKENMKTAIQQMLQNGSPIQSAVEQYGLCRTTVAKYYRIAKNKMDDCFGEEADIAFVLREHDGETLTHAQLLAILKKQTAANNRKRKGTPIESDFANSADPPDENKNTSVVKHSPVQSQVEPLPPSVSLSNSFMIDKILSSQSLNLEEKHPLMVDQQQNSQLLLTRRFEPITFEGTMDELRLEFEQVLRHYYHGNALQLASLMANYVRYEYELRWQQSMFGIPPHLMKSAYLVLSRHFHMKNLRLTDIDDGLAAMDVNVGGTSNNWLGH</sequence>
<accession>A0ABD2KMP7</accession>
<name>A0ABD2KMP7_HETSC</name>
<evidence type="ECO:0000313" key="3">
    <source>
        <dbReference type="Proteomes" id="UP001620645"/>
    </source>
</evidence>
<comment type="caution">
    <text evidence="2">The sequence shown here is derived from an EMBL/GenBank/DDBJ whole genome shotgun (WGS) entry which is preliminary data.</text>
</comment>
<evidence type="ECO:0008006" key="4">
    <source>
        <dbReference type="Google" id="ProtNLM"/>
    </source>
</evidence>
<feature type="region of interest" description="Disordered" evidence="1">
    <location>
        <begin position="131"/>
        <end position="172"/>
    </location>
</feature>
<evidence type="ECO:0000256" key="1">
    <source>
        <dbReference type="SAM" id="MobiDB-lite"/>
    </source>
</evidence>
<dbReference type="AlphaFoldDB" id="A0ABD2KMP7"/>
<evidence type="ECO:0000313" key="2">
    <source>
        <dbReference type="EMBL" id="KAL3104220.1"/>
    </source>
</evidence>
<keyword evidence="3" id="KW-1185">Reference proteome</keyword>